<evidence type="ECO:0000313" key="2">
    <source>
        <dbReference type="EMBL" id="RHG14476.1"/>
    </source>
</evidence>
<evidence type="ECO:0000256" key="1">
    <source>
        <dbReference type="SAM" id="Phobius"/>
    </source>
</evidence>
<evidence type="ECO:0000313" key="3">
    <source>
        <dbReference type="EMBL" id="RHG82471.1"/>
    </source>
</evidence>
<keyword evidence="1" id="KW-0812">Transmembrane</keyword>
<keyword evidence="1" id="KW-0472">Membrane</keyword>
<dbReference type="Proteomes" id="UP000283981">
    <property type="component" value="Unassembled WGS sequence"/>
</dbReference>
<organism evidence="3 4">
    <name type="scientific">Mediterraneibacter gnavus</name>
    <name type="common">Ruminococcus gnavus</name>
    <dbReference type="NCBI Taxonomy" id="33038"/>
    <lineage>
        <taxon>Bacteria</taxon>
        <taxon>Bacillati</taxon>
        <taxon>Bacillota</taxon>
        <taxon>Clostridia</taxon>
        <taxon>Lachnospirales</taxon>
        <taxon>Lachnospiraceae</taxon>
        <taxon>Mediterraneibacter</taxon>
    </lineage>
</organism>
<dbReference type="EMBL" id="QRIA01000032">
    <property type="protein sequence ID" value="RHG14476.1"/>
    <property type="molecule type" value="Genomic_DNA"/>
</dbReference>
<protein>
    <submittedName>
        <fullName evidence="3">Uncharacterized protein</fullName>
    </submittedName>
</protein>
<evidence type="ECO:0000313" key="4">
    <source>
        <dbReference type="Proteomes" id="UP000283981"/>
    </source>
</evidence>
<proteinExistence type="predicted"/>
<comment type="caution">
    <text evidence="3">The sequence shown here is derived from an EMBL/GenBank/DDBJ whole genome shotgun (WGS) entry which is preliminary data.</text>
</comment>
<accession>A0A414UTU2</accession>
<name>A0A414UTU2_MEDGN</name>
<dbReference type="AlphaFoldDB" id="A0A414UTU2"/>
<reference evidence="4 5" key="1">
    <citation type="submission" date="2018-08" db="EMBL/GenBank/DDBJ databases">
        <title>A genome reference for cultivated species of the human gut microbiota.</title>
        <authorList>
            <person name="Zou Y."/>
            <person name="Xue W."/>
            <person name="Luo G."/>
        </authorList>
    </citation>
    <scope>NUCLEOTIDE SEQUENCE [LARGE SCALE GENOMIC DNA]</scope>
    <source>
        <strain evidence="3 4">AM21-18</strain>
        <strain evidence="2 5">AM22-7AC</strain>
    </source>
</reference>
<feature type="transmembrane region" description="Helical" evidence="1">
    <location>
        <begin position="12"/>
        <end position="32"/>
    </location>
</feature>
<keyword evidence="1" id="KW-1133">Transmembrane helix</keyword>
<gene>
    <name evidence="3" type="ORF">DW243_12050</name>
    <name evidence="2" type="ORF">DW270_15315</name>
</gene>
<evidence type="ECO:0000313" key="5">
    <source>
        <dbReference type="Proteomes" id="UP000285697"/>
    </source>
</evidence>
<sequence length="54" mass="6580">MSLYFHYIHNHITLNSGIFYLFCILFLSFLIFTRHFALNQFGTIQRILVHEKIF</sequence>
<dbReference type="Proteomes" id="UP000285697">
    <property type="component" value="Unassembled WGS sequence"/>
</dbReference>
<dbReference type="EMBL" id="QRIS01000021">
    <property type="protein sequence ID" value="RHG82471.1"/>
    <property type="molecule type" value="Genomic_DNA"/>
</dbReference>